<keyword evidence="2" id="KW-1133">Transmembrane helix</keyword>
<gene>
    <name evidence="3" type="ORF">H9945_00745</name>
</gene>
<feature type="compositionally biased region" description="Basic and acidic residues" evidence="1">
    <location>
        <begin position="125"/>
        <end position="139"/>
    </location>
</feature>
<keyword evidence="2" id="KW-0812">Transmembrane</keyword>
<feature type="transmembrane region" description="Helical" evidence="2">
    <location>
        <begin position="40"/>
        <end position="66"/>
    </location>
</feature>
<feature type="transmembrane region" description="Helical" evidence="2">
    <location>
        <begin position="6"/>
        <end position="28"/>
    </location>
</feature>
<protein>
    <recommendedName>
        <fullName evidence="5">Spore cortex biosynthesis protein YabQ</fullName>
    </recommendedName>
</protein>
<dbReference type="EMBL" id="DWYG01000009">
    <property type="protein sequence ID" value="HJB41007.1"/>
    <property type="molecule type" value="Genomic_DNA"/>
</dbReference>
<reference evidence="3" key="2">
    <citation type="submission" date="2021-04" db="EMBL/GenBank/DDBJ databases">
        <authorList>
            <person name="Gilroy R."/>
        </authorList>
    </citation>
    <scope>NUCLEOTIDE SEQUENCE</scope>
    <source>
        <strain evidence="3">ChiBcec8-13705</strain>
    </source>
</reference>
<sequence length="139" mass="14186">MTAAPALAAVAEDFLYCLGLGLLLAALRDASGLIFGNGRVLGFVWDVAAFLAAAVALCGFAAGASAAGLTRWYMAAGLALGALSWHGAVSGALHAAAFALLRRAGRAARRAAAARKRGKSLSKSNKQEKYVANKPKDIV</sequence>
<feature type="transmembrane region" description="Helical" evidence="2">
    <location>
        <begin position="72"/>
        <end position="101"/>
    </location>
</feature>
<name>A0A9D2M4Q1_9FIRM</name>
<reference evidence="3" key="1">
    <citation type="journal article" date="2021" name="PeerJ">
        <title>Extensive microbial diversity within the chicken gut microbiome revealed by metagenomics and culture.</title>
        <authorList>
            <person name="Gilroy R."/>
            <person name="Ravi A."/>
            <person name="Getino M."/>
            <person name="Pursley I."/>
            <person name="Horton D.L."/>
            <person name="Alikhan N.F."/>
            <person name="Baker D."/>
            <person name="Gharbi K."/>
            <person name="Hall N."/>
            <person name="Watson M."/>
            <person name="Adriaenssens E.M."/>
            <person name="Foster-Nyarko E."/>
            <person name="Jarju S."/>
            <person name="Secka A."/>
            <person name="Antonio M."/>
            <person name="Oren A."/>
            <person name="Chaudhuri R.R."/>
            <person name="La Ragione R."/>
            <person name="Hildebrand F."/>
            <person name="Pallen M.J."/>
        </authorList>
    </citation>
    <scope>NUCLEOTIDE SEQUENCE</scope>
    <source>
        <strain evidence="3">ChiBcec8-13705</strain>
    </source>
</reference>
<organism evidence="3 4">
    <name type="scientific">Candidatus Gemmiger avicola</name>
    <dbReference type="NCBI Taxonomy" id="2838605"/>
    <lineage>
        <taxon>Bacteria</taxon>
        <taxon>Bacillati</taxon>
        <taxon>Bacillota</taxon>
        <taxon>Clostridia</taxon>
        <taxon>Eubacteriales</taxon>
        <taxon>Gemmiger</taxon>
    </lineage>
</organism>
<keyword evidence="2" id="KW-0472">Membrane</keyword>
<evidence type="ECO:0000256" key="2">
    <source>
        <dbReference type="SAM" id="Phobius"/>
    </source>
</evidence>
<accession>A0A9D2M4Q1</accession>
<evidence type="ECO:0000313" key="4">
    <source>
        <dbReference type="Proteomes" id="UP000886803"/>
    </source>
</evidence>
<comment type="caution">
    <text evidence="3">The sequence shown here is derived from an EMBL/GenBank/DDBJ whole genome shotgun (WGS) entry which is preliminary data.</text>
</comment>
<dbReference type="Proteomes" id="UP000886803">
    <property type="component" value="Unassembled WGS sequence"/>
</dbReference>
<evidence type="ECO:0000313" key="3">
    <source>
        <dbReference type="EMBL" id="HJB41007.1"/>
    </source>
</evidence>
<dbReference type="AlphaFoldDB" id="A0A9D2M4Q1"/>
<evidence type="ECO:0000256" key="1">
    <source>
        <dbReference type="SAM" id="MobiDB-lite"/>
    </source>
</evidence>
<proteinExistence type="predicted"/>
<feature type="region of interest" description="Disordered" evidence="1">
    <location>
        <begin position="115"/>
        <end position="139"/>
    </location>
</feature>
<evidence type="ECO:0008006" key="5">
    <source>
        <dbReference type="Google" id="ProtNLM"/>
    </source>
</evidence>